<comment type="similarity">
    <text evidence="1 6">Belongs to the FHY3/FAR1 family.</text>
</comment>
<reference evidence="10" key="2">
    <citation type="journal article" date="2018" name="Plant J.">
        <title>The Sorghum bicolor reference genome: improved assembly, gene annotations, a transcriptome atlas, and signatures of genome organization.</title>
        <authorList>
            <person name="McCormick R.F."/>
            <person name="Truong S.K."/>
            <person name="Sreedasyam A."/>
            <person name="Jenkins J."/>
            <person name="Shu S."/>
            <person name="Sims D."/>
            <person name="Kennedy M."/>
            <person name="Amirebrahimi M."/>
            <person name="Weers B.D."/>
            <person name="McKinley B."/>
            <person name="Mattison A."/>
            <person name="Morishige D.T."/>
            <person name="Grimwood J."/>
            <person name="Schmutz J."/>
            <person name="Mullet J.E."/>
        </authorList>
    </citation>
    <scope>NUCLEOTIDE SEQUENCE [LARGE SCALE GENOMIC DNA]</scope>
    <source>
        <strain evidence="10">cv. BTx623</strain>
    </source>
</reference>
<comment type="function">
    <text evidence="6">Putative transcription activator involved in regulating light control of development.</text>
</comment>
<dbReference type="InterPro" id="IPR018289">
    <property type="entry name" value="MULE_transposase_dom"/>
</dbReference>
<dbReference type="InterPro" id="IPR004330">
    <property type="entry name" value="FAR1_DNA_bnd_dom"/>
</dbReference>
<keyword evidence="4 6" id="KW-0862">Zinc</keyword>
<dbReference type="PROSITE" id="PS50966">
    <property type="entry name" value="ZF_SWIM"/>
    <property type="match status" value="1"/>
</dbReference>
<evidence type="ECO:0000256" key="1">
    <source>
        <dbReference type="ARBA" id="ARBA00005889"/>
    </source>
</evidence>
<dbReference type="OMA" id="MSATCGE"/>
<dbReference type="Pfam" id="PF03101">
    <property type="entry name" value="FAR1"/>
    <property type="match status" value="1"/>
</dbReference>
<dbReference type="Pfam" id="PF04434">
    <property type="entry name" value="SWIM"/>
    <property type="match status" value="1"/>
</dbReference>
<accession>A0A1B6PK38</accession>
<evidence type="ECO:0000259" key="8">
    <source>
        <dbReference type="PROSITE" id="PS50966"/>
    </source>
</evidence>
<reference evidence="9 10" key="1">
    <citation type="journal article" date="2009" name="Nature">
        <title>The Sorghum bicolor genome and the diversification of grasses.</title>
        <authorList>
            <person name="Paterson A.H."/>
            <person name="Bowers J.E."/>
            <person name="Bruggmann R."/>
            <person name="Dubchak I."/>
            <person name="Grimwood J."/>
            <person name="Gundlach H."/>
            <person name="Haberer G."/>
            <person name="Hellsten U."/>
            <person name="Mitros T."/>
            <person name="Poliakov A."/>
            <person name="Schmutz J."/>
            <person name="Spannagl M."/>
            <person name="Tang H."/>
            <person name="Wang X."/>
            <person name="Wicker T."/>
            <person name="Bharti A.K."/>
            <person name="Chapman J."/>
            <person name="Feltus F.A."/>
            <person name="Gowik U."/>
            <person name="Grigoriev I.V."/>
            <person name="Lyons E."/>
            <person name="Maher C.A."/>
            <person name="Martis M."/>
            <person name="Narechania A."/>
            <person name="Otillar R.P."/>
            <person name="Penning B.W."/>
            <person name="Salamov A.A."/>
            <person name="Wang Y."/>
            <person name="Zhang L."/>
            <person name="Carpita N.C."/>
            <person name="Freeling M."/>
            <person name="Gingle A.R."/>
            <person name="Hash C.T."/>
            <person name="Keller B."/>
            <person name="Klein P."/>
            <person name="Kresovich S."/>
            <person name="McCann M.C."/>
            <person name="Ming R."/>
            <person name="Peterson D.G."/>
            <person name="Mehboob-ur-Rahman"/>
            <person name="Ware D."/>
            <person name="Westhoff P."/>
            <person name="Mayer K.F."/>
            <person name="Messing J."/>
            <person name="Rokhsar D.S."/>
        </authorList>
    </citation>
    <scope>NUCLEOTIDE SEQUENCE [LARGE SCALE GENOMIC DNA]</scope>
    <source>
        <strain evidence="10">cv. BTx623</strain>
    </source>
</reference>
<evidence type="ECO:0000256" key="5">
    <source>
        <dbReference type="PROSITE-ProRule" id="PRU00325"/>
    </source>
</evidence>
<dbReference type="Pfam" id="PF10551">
    <property type="entry name" value="MULE"/>
    <property type="match status" value="1"/>
</dbReference>
<dbReference type="Gramene" id="KXG26028">
    <property type="protein sequence ID" value="KXG26028"/>
    <property type="gene ID" value="SORBI_3006G042900"/>
</dbReference>
<evidence type="ECO:0000256" key="2">
    <source>
        <dbReference type="ARBA" id="ARBA00022723"/>
    </source>
</evidence>
<dbReference type="InterPro" id="IPR031052">
    <property type="entry name" value="FHY3/FAR1"/>
</dbReference>
<dbReference type="eggNOG" id="ENOG502QR4C">
    <property type="taxonomic scope" value="Eukaryota"/>
</dbReference>
<keyword evidence="6" id="KW-0539">Nucleus</keyword>
<organism evidence="9 10">
    <name type="scientific">Sorghum bicolor</name>
    <name type="common">Sorghum</name>
    <name type="synonym">Sorghum vulgare</name>
    <dbReference type="NCBI Taxonomy" id="4558"/>
    <lineage>
        <taxon>Eukaryota</taxon>
        <taxon>Viridiplantae</taxon>
        <taxon>Streptophyta</taxon>
        <taxon>Embryophyta</taxon>
        <taxon>Tracheophyta</taxon>
        <taxon>Spermatophyta</taxon>
        <taxon>Magnoliopsida</taxon>
        <taxon>Liliopsida</taxon>
        <taxon>Poales</taxon>
        <taxon>Poaceae</taxon>
        <taxon>PACMAD clade</taxon>
        <taxon>Panicoideae</taxon>
        <taxon>Andropogonodae</taxon>
        <taxon>Andropogoneae</taxon>
        <taxon>Sorghinae</taxon>
        <taxon>Sorghum</taxon>
    </lineage>
</organism>
<dbReference type="SMART" id="SM00575">
    <property type="entry name" value="ZnF_PMZ"/>
    <property type="match status" value="1"/>
</dbReference>
<dbReference type="PANTHER" id="PTHR31669:SF168">
    <property type="entry name" value="PROTEIN FAR1-RELATED SEQUENCE"/>
    <property type="match status" value="1"/>
</dbReference>
<dbReference type="GO" id="GO:0008270">
    <property type="term" value="F:zinc ion binding"/>
    <property type="evidence" value="ECO:0007669"/>
    <property type="project" value="UniProtKB-UniRule"/>
</dbReference>
<evidence type="ECO:0000256" key="3">
    <source>
        <dbReference type="ARBA" id="ARBA00022771"/>
    </source>
</evidence>
<feature type="compositionally biased region" description="Polar residues" evidence="7">
    <location>
        <begin position="762"/>
        <end position="771"/>
    </location>
</feature>
<proteinExistence type="inferred from homology"/>
<evidence type="ECO:0000313" key="10">
    <source>
        <dbReference type="Proteomes" id="UP000000768"/>
    </source>
</evidence>
<evidence type="ECO:0000313" key="9">
    <source>
        <dbReference type="EMBL" id="KXG26028.1"/>
    </source>
</evidence>
<dbReference type="InterPro" id="IPR006564">
    <property type="entry name" value="Znf_PMZ"/>
</dbReference>
<dbReference type="GO" id="GO:0006355">
    <property type="term" value="P:regulation of DNA-templated transcription"/>
    <property type="evidence" value="ECO:0007669"/>
    <property type="project" value="UniProtKB-UniRule"/>
</dbReference>
<feature type="domain" description="SWIM-type" evidence="8">
    <location>
        <begin position="617"/>
        <end position="651"/>
    </location>
</feature>
<dbReference type="EMBL" id="CM000765">
    <property type="protein sequence ID" value="KXG26028.1"/>
    <property type="molecule type" value="Genomic_DNA"/>
</dbReference>
<evidence type="ECO:0000256" key="6">
    <source>
        <dbReference type="RuleBase" id="RU367018"/>
    </source>
</evidence>
<dbReference type="GO" id="GO:0005634">
    <property type="term" value="C:nucleus"/>
    <property type="evidence" value="ECO:0007669"/>
    <property type="project" value="UniProtKB-SubCell"/>
</dbReference>
<dbReference type="STRING" id="4558.A0A1B6PK38"/>
<protein>
    <recommendedName>
        <fullName evidence="6">Protein FAR1-RELATED SEQUENCE</fullName>
    </recommendedName>
</protein>
<sequence>MLDTATTAAVLAATCRSGAKQSVFLGRHVGGVEGSSAGLRPPALVGGMEGTGGEECCGGSTSGTSIATEGDAKHLTTSYDCKKRKRGMSGPDAKISPAEESAMTKAIKSSKEREGEPIFYPYEGTRFNSFEEAKEFYNLYSWEVGFGIRTSRGRTNGNDYTTKKDLCCSCEGRSRSQKTSSCRTGCKAMIRLLRLKDHSWYISRSVTEHNHSMSATCGEKKQWLSHSEIDPLTKDFIRRLRENNVTTGRVCSILGTSNGVGGLPVRREVIRSVCARLAQENIEDDISKTMTLLDNMKMKDPSMQIRYKLDDSGRILHMLWCTGRNKNDYDRFGDALTFDTTYRTNLYNLPFGLFIGVNNHFQSTVFGGVLLTSEKTEDFEWAFSNFVDVMRGKEPRTILTDQCQAMAAAIKTTLTSARHRWCKWHVLRKAKQWLGQVYSKNNGFKKEFHKLVTEEVSKYKFERRWRQLVRKYKVEDNKFLKRIYQNRGMWARPYFMDVFCAGMTSTQRSESANHMLKQFIQRSSPMHIFVSKFSEFQNDRKEQEDTEVHFTKQMQRKRRIGVPLERHAEEVYTRAMYERLYNELYRAGSYVMKGRDKADGYLVVHYKELGTADERIFVVTDEGDFVNCSCGLYNHMGMLCRHALKVLMHQDRVKLPSGNILDRWRRDVLEDPGNGRDDGVESSSIESTAYIQKKLMVRRVLAMAGVDAALDESGYKEALEALDKIISLRKDQKLGEQAVISGDGSIKPTCCPNRPKKKGRPCSTSLKSYETNLKKQKRTEQGKKRYTSSTSEDEENPMSGKTKALNEIK</sequence>
<dbReference type="PANTHER" id="PTHR31669">
    <property type="entry name" value="PROTEIN FAR1-RELATED SEQUENCE 10-RELATED"/>
    <property type="match status" value="1"/>
</dbReference>
<feature type="region of interest" description="Disordered" evidence="7">
    <location>
        <begin position="83"/>
        <end position="110"/>
    </location>
</feature>
<dbReference type="AlphaFoldDB" id="A0A1B6PK38"/>
<keyword evidence="3 5" id="KW-0863">Zinc-finger</keyword>
<evidence type="ECO:0000256" key="7">
    <source>
        <dbReference type="SAM" id="MobiDB-lite"/>
    </source>
</evidence>
<feature type="region of interest" description="Disordered" evidence="7">
    <location>
        <begin position="742"/>
        <end position="809"/>
    </location>
</feature>
<dbReference type="FunCoup" id="A0A1B6PK38">
    <property type="interactions" value="11"/>
</dbReference>
<dbReference type="InterPro" id="IPR007527">
    <property type="entry name" value="Znf_SWIM"/>
</dbReference>
<evidence type="ECO:0000256" key="4">
    <source>
        <dbReference type="ARBA" id="ARBA00022833"/>
    </source>
</evidence>
<keyword evidence="2 6" id="KW-0479">Metal-binding</keyword>
<gene>
    <name evidence="9" type="ORF">SORBI_3006G042900</name>
</gene>
<name>A0A1B6PK38_SORBI</name>
<keyword evidence="10" id="KW-1185">Reference proteome</keyword>
<dbReference type="InParanoid" id="A0A1B6PK38"/>
<comment type="subcellular location">
    <subcellularLocation>
        <location evidence="6">Nucleus</location>
    </subcellularLocation>
</comment>
<dbReference type="Proteomes" id="UP000000768">
    <property type="component" value="Chromosome 6"/>
</dbReference>